<keyword evidence="3" id="KW-1185">Reference proteome</keyword>
<name>A0AAV3ZCP6_9GAST</name>
<evidence type="ECO:0000313" key="2">
    <source>
        <dbReference type="EMBL" id="GFN92286.1"/>
    </source>
</evidence>
<dbReference type="GO" id="GO:0003964">
    <property type="term" value="F:RNA-directed DNA polymerase activity"/>
    <property type="evidence" value="ECO:0007669"/>
    <property type="project" value="UniProtKB-KW"/>
</dbReference>
<sequence length="150" mass="17390">MPTIFGAQQHKIQMPPRQKKKATQNENAALTEKKTKEANESSTIKEQTGLQALWRDWKASHSALSRAESAKKRQNQRKKTQENFFKNQFQFARQPFQQPRSGTITAQKEPETHLRKIYFDPEPEKPLEDIEGVIWPSKSGVKFNKPLTLD</sequence>
<keyword evidence="2" id="KW-0548">Nucleotidyltransferase</keyword>
<keyword evidence="2" id="KW-0808">Transferase</keyword>
<evidence type="ECO:0000256" key="1">
    <source>
        <dbReference type="SAM" id="MobiDB-lite"/>
    </source>
</evidence>
<reference evidence="2 3" key="1">
    <citation type="journal article" date="2021" name="Elife">
        <title>Chloroplast acquisition without the gene transfer in kleptoplastic sea slugs, Plakobranchus ocellatus.</title>
        <authorList>
            <person name="Maeda T."/>
            <person name="Takahashi S."/>
            <person name="Yoshida T."/>
            <person name="Shimamura S."/>
            <person name="Takaki Y."/>
            <person name="Nagai Y."/>
            <person name="Toyoda A."/>
            <person name="Suzuki Y."/>
            <person name="Arimoto A."/>
            <person name="Ishii H."/>
            <person name="Satoh N."/>
            <person name="Nishiyama T."/>
            <person name="Hasebe M."/>
            <person name="Maruyama T."/>
            <person name="Minagawa J."/>
            <person name="Obokata J."/>
            <person name="Shigenobu S."/>
        </authorList>
    </citation>
    <scope>NUCLEOTIDE SEQUENCE [LARGE SCALE GENOMIC DNA]</scope>
</reference>
<dbReference type="EMBL" id="BLXT01002238">
    <property type="protein sequence ID" value="GFN92286.1"/>
    <property type="molecule type" value="Genomic_DNA"/>
</dbReference>
<dbReference type="AlphaFoldDB" id="A0AAV3ZCP6"/>
<feature type="region of interest" description="Disordered" evidence="1">
    <location>
        <begin position="1"/>
        <end position="46"/>
    </location>
</feature>
<accession>A0AAV3ZCP6</accession>
<feature type="region of interest" description="Disordered" evidence="1">
    <location>
        <begin position="93"/>
        <end position="113"/>
    </location>
</feature>
<comment type="caution">
    <text evidence="2">The sequence shown here is derived from an EMBL/GenBank/DDBJ whole genome shotgun (WGS) entry which is preliminary data.</text>
</comment>
<evidence type="ECO:0000313" key="3">
    <source>
        <dbReference type="Proteomes" id="UP000735302"/>
    </source>
</evidence>
<keyword evidence="2" id="KW-0695">RNA-directed DNA polymerase</keyword>
<dbReference type="Proteomes" id="UP000735302">
    <property type="component" value="Unassembled WGS sequence"/>
</dbReference>
<organism evidence="2 3">
    <name type="scientific">Plakobranchus ocellatus</name>
    <dbReference type="NCBI Taxonomy" id="259542"/>
    <lineage>
        <taxon>Eukaryota</taxon>
        <taxon>Metazoa</taxon>
        <taxon>Spiralia</taxon>
        <taxon>Lophotrochozoa</taxon>
        <taxon>Mollusca</taxon>
        <taxon>Gastropoda</taxon>
        <taxon>Heterobranchia</taxon>
        <taxon>Euthyneura</taxon>
        <taxon>Panpulmonata</taxon>
        <taxon>Sacoglossa</taxon>
        <taxon>Placobranchoidea</taxon>
        <taxon>Plakobranchidae</taxon>
        <taxon>Plakobranchus</taxon>
    </lineage>
</organism>
<protein>
    <submittedName>
        <fullName evidence="2">Reverse transcriptase</fullName>
    </submittedName>
</protein>
<gene>
    <name evidence="2" type="ORF">PoB_001879200</name>
</gene>
<proteinExistence type="predicted"/>